<dbReference type="Proteomes" id="UP001159364">
    <property type="component" value="Linkage Group LG12"/>
</dbReference>
<reference evidence="1 2" key="1">
    <citation type="submission" date="2021-09" db="EMBL/GenBank/DDBJ databases">
        <title>Genomic insights and catalytic innovation underlie evolution of tropane alkaloids biosynthesis.</title>
        <authorList>
            <person name="Wang Y.-J."/>
            <person name="Tian T."/>
            <person name="Huang J.-P."/>
            <person name="Huang S.-X."/>
        </authorList>
    </citation>
    <scope>NUCLEOTIDE SEQUENCE [LARGE SCALE GENOMIC DNA]</scope>
    <source>
        <strain evidence="1">KIB-2018</strain>
        <tissue evidence="1">Leaf</tissue>
    </source>
</reference>
<gene>
    <name evidence="1" type="ORF">K2173_013401</name>
</gene>
<comment type="caution">
    <text evidence="1">The sequence shown here is derived from an EMBL/GenBank/DDBJ whole genome shotgun (WGS) entry which is preliminary data.</text>
</comment>
<protein>
    <submittedName>
        <fullName evidence="1">Uncharacterized protein</fullName>
    </submittedName>
</protein>
<evidence type="ECO:0000313" key="1">
    <source>
        <dbReference type="EMBL" id="KAJ8748963.1"/>
    </source>
</evidence>
<keyword evidence="2" id="KW-1185">Reference proteome</keyword>
<organism evidence="1 2">
    <name type="scientific">Erythroxylum novogranatense</name>
    <dbReference type="NCBI Taxonomy" id="1862640"/>
    <lineage>
        <taxon>Eukaryota</taxon>
        <taxon>Viridiplantae</taxon>
        <taxon>Streptophyta</taxon>
        <taxon>Embryophyta</taxon>
        <taxon>Tracheophyta</taxon>
        <taxon>Spermatophyta</taxon>
        <taxon>Magnoliopsida</taxon>
        <taxon>eudicotyledons</taxon>
        <taxon>Gunneridae</taxon>
        <taxon>Pentapetalae</taxon>
        <taxon>rosids</taxon>
        <taxon>fabids</taxon>
        <taxon>Malpighiales</taxon>
        <taxon>Erythroxylaceae</taxon>
        <taxon>Erythroxylum</taxon>
    </lineage>
</organism>
<evidence type="ECO:0000313" key="2">
    <source>
        <dbReference type="Proteomes" id="UP001159364"/>
    </source>
</evidence>
<proteinExistence type="predicted"/>
<dbReference type="EMBL" id="JAIWQS010000012">
    <property type="protein sequence ID" value="KAJ8748963.1"/>
    <property type="molecule type" value="Genomic_DNA"/>
</dbReference>
<accession>A0AAV8S9X4</accession>
<sequence length="92" mass="10290">MARPADTDLFLVLDLIAKHRWKFDIIYQVFEPLDAVALLSIALSRIGGDNDWFWQFDNKDSGGDFIGDMGSPKCVVLERQTNDPAGSRLTCA</sequence>
<dbReference type="AlphaFoldDB" id="A0AAV8S9X4"/>
<name>A0AAV8S9X4_9ROSI</name>